<protein>
    <submittedName>
        <fullName evidence="2">Single-stranded-DNA-specific exonuclease RecJ</fullName>
    </submittedName>
</protein>
<dbReference type="GO" id="GO:0004527">
    <property type="term" value="F:exonuclease activity"/>
    <property type="evidence" value="ECO:0007669"/>
    <property type="project" value="UniProtKB-KW"/>
</dbReference>
<keyword evidence="1" id="KW-0175">Coiled coil</keyword>
<keyword evidence="2" id="KW-0540">Nuclease</keyword>
<name>A0ABW6IKE9_9CYAN</name>
<feature type="coiled-coil region" evidence="1">
    <location>
        <begin position="96"/>
        <end position="155"/>
    </location>
</feature>
<keyword evidence="2" id="KW-0378">Hydrolase</keyword>
<feature type="non-terminal residue" evidence="2">
    <location>
        <position position="1"/>
    </location>
</feature>
<organism evidence="2 3">
    <name type="scientific">Almyronema epifaneia S1</name>
    <dbReference type="NCBI Taxonomy" id="2991925"/>
    <lineage>
        <taxon>Bacteria</taxon>
        <taxon>Bacillati</taxon>
        <taxon>Cyanobacteriota</taxon>
        <taxon>Cyanophyceae</taxon>
        <taxon>Nodosilineales</taxon>
        <taxon>Nodosilineaceae</taxon>
        <taxon>Almyronema</taxon>
        <taxon>Almyronema epifaneia</taxon>
    </lineage>
</organism>
<evidence type="ECO:0000313" key="2">
    <source>
        <dbReference type="EMBL" id="MFE4108698.1"/>
    </source>
</evidence>
<keyword evidence="2" id="KW-0269">Exonuclease</keyword>
<proteinExistence type="predicted"/>
<comment type="caution">
    <text evidence="2">The sequence shown here is derived from an EMBL/GenBank/DDBJ whole genome shotgun (WGS) entry which is preliminary data.</text>
</comment>
<evidence type="ECO:0000313" key="3">
    <source>
        <dbReference type="Proteomes" id="UP001600165"/>
    </source>
</evidence>
<gene>
    <name evidence="2" type="ORF">ACFVKH_20690</name>
</gene>
<sequence length="381" mass="42515">LPFPSQTTAEFYYSKRRYISSIITSGRSRELSIHNPDGHLLTVQLPERQGFLTMPGQSPQPVDLSEAHYFNLVRAGLSALEVKQKTQLLVEKDELLADKNSQIETLTCQIALLEEKLNQLSSEQQQQFHALQAALQQQEAAVHAQETHIAKLQSQLGQGAVPFDPQALRQEVRAAVGDAVWFCLQAKSQKDLYAAYKHQVMLQAEKSATSPADFSEAGLRLSFAVEREVIQSFFGDLYQFLCTEGGPEIGGLQLGSQKKYTLGMLPSLLADQWRSLKISALNHPVPVPEASLYGTSRANSPMSQGDRDRLQQFLSQWENPMAIWLQNQPTEAAAYIDQIAKLRNLAAHAESCLYQWQYELLQLLVIGQAEQPGLFQSIYGG</sequence>
<evidence type="ECO:0000256" key="1">
    <source>
        <dbReference type="SAM" id="Coils"/>
    </source>
</evidence>
<dbReference type="Proteomes" id="UP001600165">
    <property type="component" value="Unassembled WGS sequence"/>
</dbReference>
<accession>A0ABW6IKE9</accession>
<keyword evidence="3" id="KW-1185">Reference proteome</keyword>
<dbReference type="EMBL" id="JBHZOL010000137">
    <property type="protein sequence ID" value="MFE4108698.1"/>
    <property type="molecule type" value="Genomic_DNA"/>
</dbReference>
<reference evidence="2 3" key="1">
    <citation type="submission" date="2024-10" db="EMBL/GenBank/DDBJ databases">
        <authorList>
            <person name="Ratan Roy A."/>
            <person name="Morales Sandoval P.H."/>
            <person name="De Los Santos Villalobos S."/>
            <person name="Chakraborty S."/>
            <person name="Mukherjee J."/>
        </authorList>
    </citation>
    <scope>NUCLEOTIDE SEQUENCE [LARGE SCALE GENOMIC DNA]</scope>
    <source>
        <strain evidence="2 3">S1</strain>
    </source>
</reference>